<evidence type="ECO:0000256" key="11">
    <source>
        <dbReference type="SAM" id="SignalP"/>
    </source>
</evidence>
<evidence type="ECO:0000256" key="8">
    <source>
        <dbReference type="ARBA" id="ARBA00023136"/>
    </source>
</evidence>
<comment type="subcellular location">
    <subcellularLocation>
        <location evidence="1 10">Cell outer membrane</location>
        <topology evidence="1 10">Multi-pass membrane protein</topology>
    </subcellularLocation>
</comment>
<sequence length="813" mass="89592">MMTLRLNKVAYCLLLCMTQSTVMVNAETFDAAFLSEGDGAAVDLSSFSRSSILPGKYIFDIYVNDKYLTNEEIVFKNHDDSVEPCLSLEELSSLGLDLTKLGEQYFDLKSCFAYKEINDLGIDVDTSKQALSISIPQAYLDKNVRGFVDPSRWDNGINSAYMNYHLSGRNTRYQGNASNSLSANVLLGANFNEWRYRGSLFVSDITGSSDVNISNNYIYKVIPAIESKLKVGELNSSGSVFSSNRYDGVQLVTDKNLMPESQQGFAPVIKGIAKSNALVTVKQGNSTIYQTSVQPGPFVIDDLYSTGSSGDLHVEVKEEDNTVSSFIVPFSSLPSLQRAGHLGYEMNLGKLKDADDLKDGLFLDGNFYYGLNNTFTVYNAVQLNTNYQALSVGVAANIGQFGAFSINTSYAKSQFENSDSEGVSTSVLYSKSLTSTGMNVSLAGYRYSSKGFYELSDVIQENSTKDNINNKKAKANITVNQSLGKYGSLYTNYYKQSYWDGSKENNFLIGYNATLKNITLGLSYSQVENDSQYLNSDKMISLNASIPINYMDDKNTLSTSYVNYSMDSDLDGNVAHRASVSGALLENKELQYSASTRVDSRDFSGNVNLNYSSSHAEYDVGYSKNGDSQTVNYSMKGGIILHEGGITFGQNVGNTSVLVSTSGVANVPLYNQRNVVTDSQGYAIVSYARPYKENTVEVDVNHLDDNLEIEKSVKKAVPTDGAIAQLTFDIKKGYKALINVKYQGKWLPFGSSVLDKDNNQASIVGDEGKIYLSGLQEKQSYQIQWGRDKSCQLDIELNDLKEGRIYYGQKDCI</sequence>
<feature type="signal peptide" evidence="11">
    <location>
        <begin position="1"/>
        <end position="26"/>
    </location>
</feature>
<keyword evidence="6 10" id="KW-0812">Transmembrane</keyword>
<dbReference type="Gene3D" id="2.60.40.3110">
    <property type="match status" value="1"/>
</dbReference>
<dbReference type="Gene3D" id="2.60.40.2070">
    <property type="match status" value="1"/>
</dbReference>
<dbReference type="InterPro" id="IPR025949">
    <property type="entry name" value="PapC-like_C"/>
</dbReference>
<dbReference type="PROSITE" id="PS01151">
    <property type="entry name" value="FIMBRIAL_USHER"/>
    <property type="match status" value="1"/>
</dbReference>
<dbReference type="AlphaFoldDB" id="A0A2T3KYT7"/>
<name>A0A2T3KYT7_PHOLD</name>
<feature type="domain" description="PapC N-terminal" evidence="13">
    <location>
        <begin position="28"/>
        <end position="167"/>
    </location>
</feature>
<dbReference type="InterPro" id="IPR037224">
    <property type="entry name" value="PapC_N_sf"/>
</dbReference>
<evidence type="ECO:0000256" key="2">
    <source>
        <dbReference type="ARBA" id="ARBA00008064"/>
    </source>
</evidence>
<comment type="caution">
    <text evidence="14">The sequence shown here is derived from an EMBL/GenBank/DDBJ whole genome shotgun (WGS) entry which is preliminary data.</text>
</comment>
<dbReference type="InterPro" id="IPR042186">
    <property type="entry name" value="FimD_plug_dom"/>
</dbReference>
<evidence type="ECO:0000256" key="9">
    <source>
        <dbReference type="ARBA" id="ARBA00023237"/>
    </source>
</evidence>
<evidence type="ECO:0000256" key="4">
    <source>
        <dbReference type="ARBA" id="ARBA00022452"/>
    </source>
</evidence>
<dbReference type="RefSeq" id="WP_107184391.1">
    <property type="nucleotide sequence ID" value="NZ_CP131575.1"/>
</dbReference>
<reference evidence="14 15" key="1">
    <citation type="submission" date="2018-03" db="EMBL/GenBank/DDBJ databases">
        <title>Whole genome sequencing of Histamine producing bacteria.</title>
        <authorList>
            <person name="Butler K."/>
        </authorList>
    </citation>
    <scope>NUCLEOTIDE SEQUENCE [LARGE SCALE GENOMIC DNA]</scope>
    <source>
        <strain evidence="14 15">Res.4.1</strain>
    </source>
</reference>
<dbReference type="PANTHER" id="PTHR30451">
    <property type="entry name" value="OUTER MEMBRANE USHER PROTEIN"/>
    <property type="match status" value="1"/>
</dbReference>
<dbReference type="GO" id="GO:0015473">
    <property type="term" value="F:fimbrial usher porin activity"/>
    <property type="evidence" value="ECO:0007669"/>
    <property type="project" value="InterPro"/>
</dbReference>
<dbReference type="InterPro" id="IPR000015">
    <property type="entry name" value="Fimb_usher"/>
</dbReference>
<keyword evidence="4" id="KW-1134">Transmembrane beta strand</keyword>
<dbReference type="EMBL" id="PYNS01000002">
    <property type="protein sequence ID" value="PSV12971.1"/>
    <property type="molecule type" value="Genomic_DNA"/>
</dbReference>
<dbReference type="InterPro" id="IPR043142">
    <property type="entry name" value="PapC-like_C_sf"/>
</dbReference>
<dbReference type="GO" id="GO:0009279">
    <property type="term" value="C:cell outer membrane"/>
    <property type="evidence" value="ECO:0007669"/>
    <property type="project" value="UniProtKB-SubCell"/>
</dbReference>
<feature type="chain" id="PRO_5015630060" description="Fimbrial biogenesis outer membrane usher protein" evidence="11">
    <location>
        <begin position="27"/>
        <end position="813"/>
    </location>
</feature>
<dbReference type="Proteomes" id="UP000240530">
    <property type="component" value="Unassembled WGS sequence"/>
</dbReference>
<comment type="similarity">
    <text evidence="2 10">Belongs to the fimbrial export usher family.</text>
</comment>
<dbReference type="InterPro" id="IPR025885">
    <property type="entry name" value="PapC_N"/>
</dbReference>
<dbReference type="Pfam" id="PF13953">
    <property type="entry name" value="PapC_C"/>
    <property type="match status" value="1"/>
</dbReference>
<dbReference type="Gene3D" id="2.60.40.2610">
    <property type="entry name" value="Outer membrane usher protein FimD, plug domain"/>
    <property type="match status" value="1"/>
</dbReference>
<dbReference type="SUPFAM" id="SSF141729">
    <property type="entry name" value="FimD N-terminal domain-like"/>
    <property type="match status" value="1"/>
</dbReference>
<keyword evidence="9 10" id="KW-0998">Cell outer membrane</keyword>
<keyword evidence="5 10" id="KW-1029">Fimbrium biogenesis</keyword>
<evidence type="ECO:0000313" key="15">
    <source>
        <dbReference type="Proteomes" id="UP000240530"/>
    </source>
</evidence>
<organism evidence="14 15">
    <name type="scientific">Photobacterium leiognathi subsp. mandapamensis</name>
    <name type="common">Photobacterium mandapamensis</name>
    <dbReference type="NCBI Taxonomy" id="48408"/>
    <lineage>
        <taxon>Bacteria</taxon>
        <taxon>Pseudomonadati</taxon>
        <taxon>Pseudomonadota</taxon>
        <taxon>Gammaproteobacteria</taxon>
        <taxon>Vibrionales</taxon>
        <taxon>Vibrionaceae</taxon>
        <taxon>Photobacterium</taxon>
    </lineage>
</organism>
<evidence type="ECO:0000256" key="3">
    <source>
        <dbReference type="ARBA" id="ARBA00022448"/>
    </source>
</evidence>
<evidence type="ECO:0000256" key="5">
    <source>
        <dbReference type="ARBA" id="ARBA00022558"/>
    </source>
</evidence>
<proteinExistence type="inferred from homology"/>
<evidence type="ECO:0000256" key="1">
    <source>
        <dbReference type="ARBA" id="ARBA00004571"/>
    </source>
</evidence>
<evidence type="ECO:0000256" key="10">
    <source>
        <dbReference type="RuleBase" id="RU003884"/>
    </source>
</evidence>
<dbReference type="Pfam" id="PF00577">
    <property type="entry name" value="Usher"/>
    <property type="match status" value="1"/>
</dbReference>
<evidence type="ECO:0000313" key="14">
    <source>
        <dbReference type="EMBL" id="PSV12971.1"/>
    </source>
</evidence>
<keyword evidence="8 10" id="KW-0472">Membrane</keyword>
<evidence type="ECO:0008006" key="16">
    <source>
        <dbReference type="Google" id="ProtNLM"/>
    </source>
</evidence>
<dbReference type="GO" id="GO:0009297">
    <property type="term" value="P:pilus assembly"/>
    <property type="evidence" value="ECO:0007669"/>
    <property type="project" value="InterPro"/>
</dbReference>
<evidence type="ECO:0000256" key="6">
    <source>
        <dbReference type="ARBA" id="ARBA00022692"/>
    </source>
</evidence>
<dbReference type="PANTHER" id="PTHR30451:SF21">
    <property type="entry name" value="FIMBRIAL USHER DOMAIN-CONTAINING PROTEIN YDET-RELATED"/>
    <property type="match status" value="1"/>
</dbReference>
<protein>
    <recommendedName>
        <fullName evidence="16">Fimbrial biogenesis outer membrane usher protein</fullName>
    </recommendedName>
</protein>
<feature type="domain" description="PapC-like C-terminal" evidence="12">
    <location>
        <begin position="737"/>
        <end position="798"/>
    </location>
</feature>
<gene>
    <name evidence="14" type="ORF">C0W93_04445</name>
</gene>
<accession>A0A2T3KYT7</accession>
<dbReference type="Gene3D" id="3.10.20.410">
    <property type="match status" value="1"/>
</dbReference>
<keyword evidence="7 11" id="KW-0732">Signal</keyword>
<evidence type="ECO:0000259" key="12">
    <source>
        <dbReference type="Pfam" id="PF13953"/>
    </source>
</evidence>
<dbReference type="FunFam" id="2.60.40.3110:FF:000001">
    <property type="entry name" value="Putative fimbrial outer membrane usher"/>
    <property type="match status" value="1"/>
</dbReference>
<evidence type="ECO:0000259" key="13">
    <source>
        <dbReference type="Pfam" id="PF13954"/>
    </source>
</evidence>
<dbReference type="InterPro" id="IPR018030">
    <property type="entry name" value="Fimbrial_membr_usher_CS"/>
</dbReference>
<keyword evidence="3 10" id="KW-0813">Transport</keyword>
<evidence type="ECO:0000256" key="7">
    <source>
        <dbReference type="ARBA" id="ARBA00022729"/>
    </source>
</evidence>
<dbReference type="Pfam" id="PF13954">
    <property type="entry name" value="PapC_N"/>
    <property type="match status" value="1"/>
</dbReference>